<dbReference type="Gene3D" id="3.30.1360.20">
    <property type="entry name" value="Transcriptional coactivator/pterin dehydratase"/>
    <property type="match status" value="1"/>
</dbReference>
<dbReference type="SUPFAM" id="SSF55248">
    <property type="entry name" value="PCD-like"/>
    <property type="match status" value="1"/>
</dbReference>
<dbReference type="InterPro" id="IPR036428">
    <property type="entry name" value="PCD_sf"/>
</dbReference>
<evidence type="ECO:0000256" key="1">
    <source>
        <dbReference type="ARBA" id="ARBA00001554"/>
    </source>
</evidence>
<dbReference type="HAMAP" id="MF_00434">
    <property type="entry name" value="Pterin_4_alpha"/>
    <property type="match status" value="1"/>
</dbReference>
<name>A0A139AW61_GONPJ</name>
<dbReference type="InterPro" id="IPR001533">
    <property type="entry name" value="Pterin_deHydtase"/>
</dbReference>
<comment type="catalytic activity">
    <reaction evidence="1">
        <text>(4aS,6R)-4a-hydroxy-L-erythro-5,6,7,8-tetrahydrobiopterin = (6R)-L-erythro-6,7-dihydrobiopterin + H2O</text>
        <dbReference type="Rhea" id="RHEA:11920"/>
        <dbReference type="ChEBI" id="CHEBI:15377"/>
        <dbReference type="ChEBI" id="CHEBI:15642"/>
        <dbReference type="ChEBI" id="CHEBI:43120"/>
        <dbReference type="EC" id="4.2.1.96"/>
    </reaction>
</comment>
<keyword evidence="7" id="KW-1185">Reference proteome</keyword>
<reference evidence="6 7" key="1">
    <citation type="journal article" date="2015" name="Genome Biol. Evol.">
        <title>Phylogenomic analyses indicate that early fungi evolved digesting cell walls of algal ancestors of land plants.</title>
        <authorList>
            <person name="Chang Y."/>
            <person name="Wang S."/>
            <person name="Sekimoto S."/>
            <person name="Aerts A.L."/>
            <person name="Choi C."/>
            <person name="Clum A."/>
            <person name="LaButti K.M."/>
            <person name="Lindquist E.A."/>
            <person name="Yee Ngan C."/>
            <person name="Ohm R.A."/>
            <person name="Salamov A.A."/>
            <person name="Grigoriev I.V."/>
            <person name="Spatafora J.W."/>
            <person name="Berbee M.L."/>
        </authorList>
    </citation>
    <scope>NUCLEOTIDE SEQUENCE [LARGE SCALE GENOMIC DNA]</scope>
    <source>
        <strain evidence="6 7">JEL478</strain>
    </source>
</reference>
<dbReference type="EC" id="4.2.1.96" evidence="3"/>
<dbReference type="NCBIfam" id="NF002018">
    <property type="entry name" value="PRK00823.1-3"/>
    <property type="match status" value="1"/>
</dbReference>
<evidence type="ECO:0000256" key="2">
    <source>
        <dbReference type="ARBA" id="ARBA00006472"/>
    </source>
</evidence>
<proteinExistence type="inferred from homology"/>
<dbReference type="STRING" id="1344416.A0A139AW61"/>
<evidence type="ECO:0000313" key="6">
    <source>
        <dbReference type="EMBL" id="KXS20981.1"/>
    </source>
</evidence>
<accession>A0A139AW61</accession>
<comment type="similarity">
    <text evidence="2">Belongs to the pterin-4-alpha-carbinolamine dehydratase family.</text>
</comment>
<dbReference type="AlphaFoldDB" id="A0A139AW61"/>
<dbReference type="GO" id="GO:0008124">
    <property type="term" value="F:4-alpha-hydroxytetrahydrobiopterin dehydratase activity"/>
    <property type="evidence" value="ECO:0007669"/>
    <property type="project" value="UniProtKB-EC"/>
</dbReference>
<gene>
    <name evidence="6" type="ORF">M427DRAFT_142643</name>
</gene>
<dbReference type="Proteomes" id="UP000070544">
    <property type="component" value="Unassembled WGS sequence"/>
</dbReference>
<dbReference type="Pfam" id="PF01329">
    <property type="entry name" value="Pterin_4a"/>
    <property type="match status" value="1"/>
</dbReference>
<dbReference type="PANTHER" id="PTHR12599:SF0">
    <property type="entry name" value="PTERIN-4-ALPHA-CARBINOLAMINE DEHYDRATASE"/>
    <property type="match status" value="1"/>
</dbReference>
<evidence type="ECO:0000256" key="5">
    <source>
        <dbReference type="ARBA" id="ARBA00030497"/>
    </source>
</evidence>
<evidence type="ECO:0000256" key="3">
    <source>
        <dbReference type="ARBA" id="ARBA00013252"/>
    </source>
</evidence>
<dbReference type="CDD" id="cd00914">
    <property type="entry name" value="PCD_DCoH_subfamily_b"/>
    <property type="match status" value="1"/>
</dbReference>
<dbReference type="PANTHER" id="PTHR12599">
    <property type="entry name" value="PTERIN-4-ALPHA-CARBINOLAMINE DEHYDRATASE"/>
    <property type="match status" value="1"/>
</dbReference>
<keyword evidence="4" id="KW-0456">Lyase</keyword>
<dbReference type="EMBL" id="KQ965734">
    <property type="protein sequence ID" value="KXS20981.1"/>
    <property type="molecule type" value="Genomic_DNA"/>
</dbReference>
<organism evidence="6 7">
    <name type="scientific">Gonapodya prolifera (strain JEL478)</name>
    <name type="common">Monoblepharis prolifera</name>
    <dbReference type="NCBI Taxonomy" id="1344416"/>
    <lineage>
        <taxon>Eukaryota</taxon>
        <taxon>Fungi</taxon>
        <taxon>Fungi incertae sedis</taxon>
        <taxon>Chytridiomycota</taxon>
        <taxon>Chytridiomycota incertae sedis</taxon>
        <taxon>Monoblepharidomycetes</taxon>
        <taxon>Monoblepharidales</taxon>
        <taxon>Gonapodyaceae</taxon>
        <taxon>Gonapodya</taxon>
    </lineage>
</organism>
<evidence type="ECO:0000313" key="7">
    <source>
        <dbReference type="Proteomes" id="UP000070544"/>
    </source>
</evidence>
<dbReference type="OrthoDB" id="277398at2759"/>
<protein>
    <recommendedName>
        <fullName evidence="3">4a-hydroxytetrahydrobiopterin dehydratase</fullName>
        <ecNumber evidence="3">4.2.1.96</ecNumber>
    </recommendedName>
    <alternativeName>
        <fullName evidence="5">4-alpha-hydroxy-tetrahydropterin dehydratase</fullName>
    </alternativeName>
</protein>
<evidence type="ECO:0000256" key="4">
    <source>
        <dbReference type="ARBA" id="ARBA00023239"/>
    </source>
</evidence>
<dbReference type="GO" id="GO:0006729">
    <property type="term" value="P:tetrahydrobiopterin biosynthetic process"/>
    <property type="evidence" value="ECO:0007669"/>
    <property type="project" value="InterPro"/>
</dbReference>
<sequence>MRLDRIAHHARVAHVNRIFIATPAASPFGFHTKIGTITPFSSTSACHMPPNKKLTVDERSAALSELGATGWVDTSPERDAIRKKYKFADFNQAFGFMTRIALRAETVDHHPEWFNVYSTVEITWTSHDAKGLSKRDVEFAKFCDKVAAEMGS</sequence>